<comment type="similarity">
    <text evidence="1">Belongs to the AHA1 family.</text>
</comment>
<dbReference type="Pfam" id="PF08327">
    <property type="entry name" value="AHSA1"/>
    <property type="match status" value="1"/>
</dbReference>
<name>A0A4R9K4X7_9LEPT</name>
<feature type="domain" description="Activator of Hsp90 ATPase homologue 1/2-like C-terminal" evidence="2">
    <location>
        <begin position="21"/>
        <end position="123"/>
    </location>
</feature>
<dbReference type="InterPro" id="IPR023393">
    <property type="entry name" value="START-like_dom_sf"/>
</dbReference>
<dbReference type="SUPFAM" id="SSF55961">
    <property type="entry name" value="Bet v1-like"/>
    <property type="match status" value="1"/>
</dbReference>
<protein>
    <submittedName>
        <fullName evidence="3">SRPBCC domain-containing protein</fullName>
    </submittedName>
</protein>
<reference evidence="3" key="1">
    <citation type="journal article" date="2019" name="PLoS Negl. Trop. Dis.">
        <title>Revisiting the worldwide diversity of Leptospira species in the environment.</title>
        <authorList>
            <person name="Vincent A.T."/>
            <person name="Schiettekatte O."/>
            <person name="Bourhy P."/>
            <person name="Veyrier F.J."/>
            <person name="Picardeau M."/>
        </authorList>
    </citation>
    <scope>NUCLEOTIDE SEQUENCE [LARGE SCALE GENOMIC DNA]</scope>
    <source>
        <strain evidence="3">201702476</strain>
    </source>
</reference>
<keyword evidence="4" id="KW-1185">Reference proteome</keyword>
<proteinExistence type="inferred from homology"/>
<dbReference type="Proteomes" id="UP000297693">
    <property type="component" value="Unassembled WGS sequence"/>
</dbReference>
<accession>A0A4R9K4X7</accession>
<dbReference type="AlphaFoldDB" id="A0A4R9K4X7"/>
<evidence type="ECO:0000259" key="2">
    <source>
        <dbReference type="Pfam" id="PF08327"/>
    </source>
</evidence>
<dbReference type="OrthoDB" id="9800600at2"/>
<dbReference type="EMBL" id="RQGD01000024">
    <property type="protein sequence ID" value="TGL59317.1"/>
    <property type="molecule type" value="Genomic_DNA"/>
</dbReference>
<dbReference type="Gene3D" id="3.30.530.20">
    <property type="match status" value="1"/>
</dbReference>
<evidence type="ECO:0000313" key="3">
    <source>
        <dbReference type="EMBL" id="TGL59317.1"/>
    </source>
</evidence>
<dbReference type="InterPro" id="IPR013538">
    <property type="entry name" value="ASHA1/2-like_C"/>
</dbReference>
<evidence type="ECO:0000313" key="4">
    <source>
        <dbReference type="Proteomes" id="UP000297693"/>
    </source>
</evidence>
<evidence type="ECO:0000256" key="1">
    <source>
        <dbReference type="ARBA" id="ARBA00006817"/>
    </source>
</evidence>
<gene>
    <name evidence="3" type="ORF">EHQ58_08710</name>
</gene>
<organism evidence="3 4">
    <name type="scientific">Leptospira ognonensis</name>
    <dbReference type="NCBI Taxonomy" id="2484945"/>
    <lineage>
        <taxon>Bacteria</taxon>
        <taxon>Pseudomonadati</taxon>
        <taxon>Spirochaetota</taxon>
        <taxon>Spirochaetia</taxon>
        <taxon>Leptospirales</taxon>
        <taxon>Leptospiraceae</taxon>
        <taxon>Leptospira</taxon>
    </lineage>
</organism>
<comment type="caution">
    <text evidence="3">The sequence shown here is derived from an EMBL/GenBank/DDBJ whole genome shotgun (WGS) entry which is preliminary data.</text>
</comment>
<sequence length="136" mass="16359">MEKIKQLNHNLKLSLNINIETKLERVWEILTSPLYMKEYLYGTEAISEWKEGSTLVFRGIWEGTTYEDRGLIRTWQPPYYFTYTYYSNFFGLPDLPENYSLLENRLSLNGDFVEIHLTQTRFVRMLPCQEIEQRTK</sequence>